<proteinExistence type="predicted"/>
<name>A0A7J6QK35_PEROL</name>
<evidence type="ECO:0000256" key="1">
    <source>
        <dbReference type="SAM" id="SignalP"/>
    </source>
</evidence>
<comment type="caution">
    <text evidence="2">The sequence shown here is derived from an EMBL/GenBank/DDBJ whole genome shotgun (WGS) entry which is preliminary data.</text>
</comment>
<evidence type="ECO:0000313" key="3">
    <source>
        <dbReference type="EMBL" id="KAF4753440.1"/>
    </source>
</evidence>
<gene>
    <name evidence="3" type="ORF">FOZ62_002302</name>
    <name evidence="2" type="ORF">FOZ63_033525</name>
</gene>
<evidence type="ECO:0000313" key="5">
    <source>
        <dbReference type="Proteomes" id="UP000574390"/>
    </source>
</evidence>
<keyword evidence="1" id="KW-0732">Signal</keyword>
<dbReference type="EMBL" id="JABANO010032326">
    <property type="protein sequence ID" value="KAF4708765.1"/>
    <property type="molecule type" value="Genomic_DNA"/>
</dbReference>
<keyword evidence="4" id="KW-1185">Reference proteome</keyword>
<dbReference type="Proteomes" id="UP000553632">
    <property type="component" value="Unassembled WGS sequence"/>
</dbReference>
<organism evidence="2 4">
    <name type="scientific">Perkinsus olseni</name>
    <name type="common">Perkinsus atlanticus</name>
    <dbReference type="NCBI Taxonomy" id="32597"/>
    <lineage>
        <taxon>Eukaryota</taxon>
        <taxon>Sar</taxon>
        <taxon>Alveolata</taxon>
        <taxon>Perkinsozoa</taxon>
        <taxon>Perkinsea</taxon>
        <taxon>Perkinsida</taxon>
        <taxon>Perkinsidae</taxon>
        <taxon>Perkinsus</taxon>
    </lineage>
</organism>
<accession>A0A7J6QK35</accession>
<feature type="signal peptide" evidence="1">
    <location>
        <begin position="1"/>
        <end position="28"/>
    </location>
</feature>
<protein>
    <submittedName>
        <fullName evidence="2">Uncharacterized protein</fullName>
    </submittedName>
</protein>
<evidence type="ECO:0000313" key="2">
    <source>
        <dbReference type="EMBL" id="KAF4708765.1"/>
    </source>
</evidence>
<dbReference type="AlphaFoldDB" id="A0A7J6QK35"/>
<feature type="chain" id="PRO_5033915156" evidence="1">
    <location>
        <begin position="29"/>
        <end position="248"/>
    </location>
</feature>
<sequence length="248" mass="28462">MLPPLLMFVTVGVIVSLISTIPQVLVNASPPPGKFEPTNPTGFYPIIYVNGDLLRLVYKCAPGSEETFIAGPYDVLDNFGNFIIKYERSPLYLYAEVTRHCPSTVLVDDDFRGLRFAFHDALSTNVEGKMVTFRRVRNTHVIPFYRRGYDFDMEAYMYKSTRFEIKFTCYEKSLTPVVAPRFKLSRKAGDMARTMVTFNPVKYDAFKKKMKQTCGIEVKPDDLTNITFATFNTAYITFRGRIEYLYAV</sequence>
<dbReference type="EMBL" id="JABANM010001940">
    <property type="protein sequence ID" value="KAF4753440.1"/>
    <property type="molecule type" value="Genomic_DNA"/>
</dbReference>
<dbReference type="Proteomes" id="UP000574390">
    <property type="component" value="Unassembled WGS sequence"/>
</dbReference>
<reference evidence="4 5" key="1">
    <citation type="submission" date="2020-04" db="EMBL/GenBank/DDBJ databases">
        <title>Perkinsus olseni comparative genomics.</title>
        <authorList>
            <person name="Bogema D.R."/>
        </authorList>
    </citation>
    <scope>NUCLEOTIDE SEQUENCE [LARGE SCALE GENOMIC DNA]</scope>
    <source>
        <strain evidence="3">ATCC PRA-205</strain>
        <strain evidence="2 4">ATCC PRA-207</strain>
    </source>
</reference>
<evidence type="ECO:0000313" key="4">
    <source>
        <dbReference type="Proteomes" id="UP000553632"/>
    </source>
</evidence>